<dbReference type="PANTHER" id="PTHR33480">
    <property type="entry name" value="SET DOMAIN-CONTAINING PROTEIN-RELATED"/>
    <property type="match status" value="1"/>
</dbReference>
<feature type="compositionally biased region" description="Acidic residues" evidence="1">
    <location>
        <begin position="529"/>
        <end position="538"/>
    </location>
</feature>
<feature type="domain" description="SET" evidence="2">
    <location>
        <begin position="55"/>
        <end position="176"/>
    </location>
</feature>
<dbReference type="SMART" id="SM00317">
    <property type="entry name" value="SET"/>
    <property type="match status" value="1"/>
</dbReference>
<dbReference type="EMBL" id="JAIZAY010000022">
    <property type="protein sequence ID" value="KAJ8020153.1"/>
    <property type="molecule type" value="Genomic_DNA"/>
</dbReference>
<keyword evidence="3" id="KW-0808">Transferase</keyword>
<feature type="region of interest" description="Disordered" evidence="1">
    <location>
        <begin position="1143"/>
        <end position="1234"/>
    </location>
</feature>
<dbReference type="GO" id="GO:0032259">
    <property type="term" value="P:methylation"/>
    <property type="evidence" value="ECO:0007669"/>
    <property type="project" value="UniProtKB-KW"/>
</dbReference>
<gene>
    <name evidence="3" type="ORF">HOLleu_39663</name>
</gene>
<accession>A0A9Q0YC82</accession>
<proteinExistence type="predicted"/>
<feature type="region of interest" description="Disordered" evidence="1">
    <location>
        <begin position="251"/>
        <end position="279"/>
    </location>
</feature>
<feature type="region of interest" description="Disordered" evidence="1">
    <location>
        <begin position="207"/>
        <end position="226"/>
    </location>
</feature>
<keyword evidence="4" id="KW-1185">Reference proteome</keyword>
<dbReference type="Pfam" id="PF00856">
    <property type="entry name" value="SET"/>
    <property type="match status" value="1"/>
</dbReference>
<evidence type="ECO:0000313" key="4">
    <source>
        <dbReference type="Proteomes" id="UP001152320"/>
    </source>
</evidence>
<dbReference type="Gene3D" id="2.170.270.10">
    <property type="entry name" value="SET domain"/>
    <property type="match status" value="1"/>
</dbReference>
<feature type="region of interest" description="Disordered" evidence="1">
    <location>
        <begin position="329"/>
        <end position="349"/>
    </location>
</feature>
<dbReference type="InterPro" id="IPR001214">
    <property type="entry name" value="SET_dom"/>
</dbReference>
<feature type="compositionally biased region" description="Basic residues" evidence="1">
    <location>
        <begin position="1209"/>
        <end position="1220"/>
    </location>
</feature>
<dbReference type="SUPFAM" id="SSF82199">
    <property type="entry name" value="SET domain"/>
    <property type="match status" value="1"/>
</dbReference>
<evidence type="ECO:0000259" key="2">
    <source>
        <dbReference type="PROSITE" id="PS50280"/>
    </source>
</evidence>
<feature type="compositionally biased region" description="Acidic residues" evidence="1">
    <location>
        <begin position="507"/>
        <end position="523"/>
    </location>
</feature>
<dbReference type="Proteomes" id="UP001152320">
    <property type="component" value="Chromosome 22"/>
</dbReference>
<evidence type="ECO:0000256" key="1">
    <source>
        <dbReference type="SAM" id="MobiDB-lite"/>
    </source>
</evidence>
<dbReference type="PANTHER" id="PTHR33480:SF1">
    <property type="entry name" value="TYR RECOMBINASE DOMAIN-CONTAINING PROTEIN"/>
    <property type="match status" value="1"/>
</dbReference>
<feature type="compositionally biased region" description="Polar residues" evidence="1">
    <location>
        <begin position="329"/>
        <end position="338"/>
    </location>
</feature>
<organism evidence="3 4">
    <name type="scientific">Holothuria leucospilota</name>
    <name type="common">Black long sea cucumber</name>
    <name type="synonym">Mertensiothuria leucospilota</name>
    <dbReference type="NCBI Taxonomy" id="206669"/>
    <lineage>
        <taxon>Eukaryota</taxon>
        <taxon>Metazoa</taxon>
        <taxon>Echinodermata</taxon>
        <taxon>Eleutherozoa</taxon>
        <taxon>Echinozoa</taxon>
        <taxon>Holothuroidea</taxon>
        <taxon>Aspidochirotacea</taxon>
        <taxon>Aspidochirotida</taxon>
        <taxon>Holothuriidae</taxon>
        <taxon>Holothuria</taxon>
    </lineage>
</organism>
<protein>
    <submittedName>
        <fullName evidence="3">N-lysine methyltransferase KMT5A-A</fullName>
    </submittedName>
</protein>
<dbReference type="PROSITE" id="PS50280">
    <property type="entry name" value="SET"/>
    <property type="match status" value="1"/>
</dbReference>
<feature type="region of interest" description="Disordered" evidence="1">
    <location>
        <begin position="376"/>
        <end position="403"/>
    </location>
</feature>
<reference evidence="3" key="1">
    <citation type="submission" date="2021-10" db="EMBL/GenBank/DDBJ databases">
        <title>Tropical sea cucumber genome reveals ecological adaptation and Cuvierian tubules defense mechanism.</title>
        <authorList>
            <person name="Chen T."/>
        </authorList>
    </citation>
    <scope>NUCLEOTIDE SEQUENCE</scope>
    <source>
        <strain evidence="3">Nanhai2018</strain>
        <tissue evidence="3">Muscle</tissue>
    </source>
</reference>
<feature type="compositionally biased region" description="Basic and acidic residues" evidence="1">
    <location>
        <begin position="1193"/>
        <end position="1208"/>
    </location>
</feature>
<feature type="compositionally biased region" description="Polar residues" evidence="1">
    <location>
        <begin position="207"/>
        <end position="216"/>
    </location>
</feature>
<evidence type="ECO:0000313" key="3">
    <source>
        <dbReference type="EMBL" id="KAJ8020153.1"/>
    </source>
</evidence>
<comment type="caution">
    <text evidence="3">The sequence shown here is derived from an EMBL/GenBank/DDBJ whole genome shotgun (WGS) entry which is preliminary data.</text>
</comment>
<feature type="region of interest" description="Disordered" evidence="1">
    <location>
        <begin position="469"/>
        <end position="538"/>
    </location>
</feature>
<dbReference type="InterPro" id="IPR046341">
    <property type="entry name" value="SET_dom_sf"/>
</dbReference>
<keyword evidence="3" id="KW-0489">Methyltransferase</keyword>
<feature type="compositionally biased region" description="Acidic residues" evidence="1">
    <location>
        <begin position="483"/>
        <end position="492"/>
    </location>
</feature>
<dbReference type="GO" id="GO:0008168">
    <property type="term" value="F:methyltransferase activity"/>
    <property type="evidence" value="ECO:0007669"/>
    <property type="project" value="UniProtKB-KW"/>
</dbReference>
<dbReference type="OrthoDB" id="5376140at2759"/>
<name>A0A9Q0YC82_HOLLE</name>
<feature type="compositionally biased region" description="Acidic residues" evidence="1">
    <location>
        <begin position="1154"/>
        <end position="1184"/>
    </location>
</feature>
<sequence>MCHTAKIPYDAGVFCSNVCIVCYTFSAMNSRTRGRRKPLQVDEAFDYINIKDREGCFCVQQVENKGRGVITTEAFTKGQFLMQYYGKLCTWEEGDILEEQNSSGYRFFFKFQGENYCIDATKEPTEGPMLGRLVNHGERKERNTKLQIVNFHGTPALCLYALRDIKEGEELLYDYGVANLPWKKKYPDEPESNDSSRSKAEKIIDKSTNSAGQKYDQNPLADPSVEVTKDVADPSIERLDHSHLSAGLLTKTTEASEWSPPSGPVKEVAEDTMDPSSNQLDQSLSLGPVMEVTEQAVNPSCERLAQNLSTSPSIDVLEVSEDGVNQLSFDTPRPSISSGPAIEGNDVDPTCKKPDQSLPSGEVMEIIKDAVDPSFETSDQSLSLGPITEVDNMDPPCERHEKSLPSGEVMKVIKDAFIPSVGASYQSISLGLVSEVNDISPSCEKADKSLSSGQVVEVIEEDTIDSAFETCDQNLSPSSPTEEVPEPLEVSETESALDAGPTAAEAWESDVDSSEESSDDSAEESFVPDSEDSSSDESEIIPFIPMPTRKPAPVDQDVPGCSKTCNSDDFTEAKPAEKTVAKDSKVYVMTTNNTHTSRSYDKPAYCFVCSCPQKKLTVHITQHKDEPLVAQWLAAKENERDKLWTKIRNLGNHLHNYEVLEKGEGPLIVVYRPRGQAVPTDYQPCVDCLGYYSCNEFYRHKCKLRKPEKETEEKKRRTLIRQSRLLLPPPKGCKEGDNVHTLLGTLRLDDVSCCIKGDPLILDFAKKLIFKHGHDQEQFSCVRTKLRQVARLVLEFRLVSDIKDASLSDLFFPSRFCTVLTAVRSLAGFDDEMHTYTKPSLAIKIGQSLKKVAMMLVSKALIEGNTSKEREARDVNTLLTENWDVEVSSHALRTLYQGKRNNPKLLPLTADVVQLTKYLKEESVNSMNNLRAAETPDQVQNAWKKLANIIVTQLMLFNRKRQGEISKLTMEDYSNIKKGESHVLDVQTLTKFEQDLVKLMWRVEIVGKRGRTVPVLITDEMKKSLDELVKLRSDVGVNSNNQFVFAVLEGSDHHIRGCDALRTFSSTCGAKRPDLLRSTQLRKHVAVMSQIMALKENELDVLANFLGHDVRIHREYYRLPDPAIQVAKVSKLLVALEGDAGDPGKLLQGKSLDELELTQDEEIKEDQFYDSDNESEETEEDDDQPLSGCSEAGSKHSLDRDEVSESPKCKKSTHGKKSKVKQAAPSKVKPKKVPWTDEERAAVMRHLGNYIIMQKLPGKEAIQAVIIKENCLKNRTWKNIKDFVRNRITSKARKSERNYMY</sequence>